<feature type="domain" description="DUF5666" evidence="1">
    <location>
        <begin position="321"/>
        <end position="380"/>
    </location>
</feature>
<evidence type="ECO:0000313" key="3">
    <source>
        <dbReference type="Proteomes" id="UP000036426"/>
    </source>
</evidence>
<comment type="caution">
    <text evidence="2">The sequence shown here is derived from an EMBL/GenBank/DDBJ whole genome shotgun (WGS) entry which is preliminary data.</text>
</comment>
<dbReference type="Pfam" id="PF18914">
    <property type="entry name" value="DUF5666"/>
    <property type="match status" value="2"/>
</dbReference>
<dbReference type="Proteomes" id="UP000036426">
    <property type="component" value="Unassembled WGS sequence"/>
</dbReference>
<dbReference type="PATRIC" id="fig|754436.4.peg.3030"/>
<dbReference type="EMBL" id="LDOV01000025">
    <property type="protein sequence ID" value="KLV00150.1"/>
    <property type="molecule type" value="Genomic_DNA"/>
</dbReference>
<proteinExistence type="predicted"/>
<protein>
    <recommendedName>
        <fullName evidence="1">DUF5666 domain-containing protein</fullName>
    </recommendedName>
</protein>
<organism evidence="2 3">
    <name type="scientific">Photobacterium aphoticum</name>
    <dbReference type="NCBI Taxonomy" id="754436"/>
    <lineage>
        <taxon>Bacteria</taxon>
        <taxon>Pseudomonadati</taxon>
        <taxon>Pseudomonadota</taxon>
        <taxon>Gammaproteobacteria</taxon>
        <taxon>Vibrionales</taxon>
        <taxon>Vibrionaceae</taxon>
        <taxon>Photobacterium</taxon>
    </lineage>
</organism>
<reference evidence="2 3" key="1">
    <citation type="submission" date="2015-05" db="EMBL/GenBank/DDBJ databases">
        <title>Photobacterium galathea sp. nov.</title>
        <authorList>
            <person name="Machado H."/>
            <person name="Gram L."/>
        </authorList>
    </citation>
    <scope>NUCLEOTIDE SEQUENCE [LARGE SCALE GENOMIC DNA]</scope>
    <source>
        <strain evidence="2 3">DSM 25995</strain>
    </source>
</reference>
<dbReference type="AlphaFoldDB" id="A0A0J1GKC4"/>
<keyword evidence="3" id="KW-1185">Reference proteome</keyword>
<feature type="domain" description="DUF5666" evidence="1">
    <location>
        <begin position="243"/>
        <end position="303"/>
    </location>
</feature>
<evidence type="ECO:0000313" key="2">
    <source>
        <dbReference type="EMBL" id="KLV00150.1"/>
    </source>
</evidence>
<dbReference type="PROSITE" id="PS51257">
    <property type="entry name" value="PROKAR_LIPOPROTEIN"/>
    <property type="match status" value="1"/>
</dbReference>
<accession>A0A0J1GKC4</accession>
<sequence>MKRYAMLPLFSLAMVGCGGGSSDGGETTSPSATPFAVEGTIERVTNNGVVVNGKEYPVDAVNYQGQSEPVSFLVGKENLKVRLGNDNSRRGGMHVELDPTFTGQIIFAPGTPEKPHRFLVNGVELEFDRLTSNIKDGDWVMVSALPTANAGYKVLSVIEFTNTFGELAEAEGRINELNINNGTFKIGQSLLVRFDVNKFRNLRNGMWVEVMGAFNDSEHSPELTAESITHEDYSHITHDGEIEGIVTWVAKNKKSFELNYRAQIKVNGATEFDDGNKNDLVPGAWVEVELRNNQNKLIAEEIEFEGRDDNDDWDALEFEIEGYVDDYDNIEKTFTINGKTVYTDARTEFEDGANFDNIYQEYVEVEGMWIDGKRLARSIEVEDDNDDQDD</sequence>
<name>A0A0J1GKC4_9GAMM</name>
<dbReference type="RefSeq" id="WP_047875088.1">
    <property type="nucleotide sequence ID" value="NZ_BMYC01000032.1"/>
</dbReference>
<dbReference type="OrthoDB" id="5592950at2"/>
<dbReference type="InterPro" id="IPR043724">
    <property type="entry name" value="DUF5666"/>
</dbReference>
<gene>
    <name evidence="2" type="ORF">ABT58_14275</name>
</gene>
<evidence type="ECO:0000259" key="1">
    <source>
        <dbReference type="Pfam" id="PF18914"/>
    </source>
</evidence>